<keyword evidence="1" id="KW-0812">Transmembrane</keyword>
<gene>
    <name evidence="3" type="ORF">GCM10009640_05530</name>
</gene>
<reference evidence="3 4" key="1">
    <citation type="journal article" date="2019" name="Int. J. Syst. Evol. Microbiol.">
        <title>The Global Catalogue of Microorganisms (GCM) 10K type strain sequencing project: providing services to taxonomists for standard genome sequencing and annotation.</title>
        <authorList>
            <consortium name="The Broad Institute Genomics Platform"/>
            <consortium name="The Broad Institute Genome Sequencing Center for Infectious Disease"/>
            <person name="Wu L."/>
            <person name="Ma J."/>
        </authorList>
    </citation>
    <scope>NUCLEOTIDE SEQUENCE [LARGE SCALE GENOMIC DNA]</scope>
    <source>
        <strain evidence="3 4">JCM 12398</strain>
    </source>
</reference>
<dbReference type="Pfam" id="PF04024">
    <property type="entry name" value="PspC"/>
    <property type="match status" value="1"/>
</dbReference>
<organism evidence="3 4">
    <name type="scientific">Agrococcus citreus</name>
    <dbReference type="NCBI Taxonomy" id="84643"/>
    <lineage>
        <taxon>Bacteria</taxon>
        <taxon>Bacillati</taxon>
        <taxon>Actinomycetota</taxon>
        <taxon>Actinomycetes</taxon>
        <taxon>Micrococcales</taxon>
        <taxon>Microbacteriaceae</taxon>
        <taxon>Agrococcus</taxon>
    </lineage>
</organism>
<dbReference type="Proteomes" id="UP001501266">
    <property type="component" value="Unassembled WGS sequence"/>
</dbReference>
<protein>
    <recommendedName>
        <fullName evidence="2">Phage shock protein PspC N-terminal domain-containing protein</fullName>
    </recommendedName>
</protein>
<keyword evidence="4" id="KW-1185">Reference proteome</keyword>
<name>A0ABN1YNR0_9MICO</name>
<keyword evidence="1" id="KW-1133">Transmembrane helix</keyword>
<dbReference type="RefSeq" id="WP_343917083.1">
    <property type="nucleotide sequence ID" value="NZ_BAAAKK010000001.1"/>
</dbReference>
<evidence type="ECO:0000313" key="4">
    <source>
        <dbReference type="Proteomes" id="UP001501266"/>
    </source>
</evidence>
<dbReference type="EMBL" id="BAAAKK010000001">
    <property type="protein sequence ID" value="GAA1418865.1"/>
    <property type="molecule type" value="Genomic_DNA"/>
</dbReference>
<keyword evidence="1" id="KW-0472">Membrane</keyword>
<evidence type="ECO:0000259" key="2">
    <source>
        <dbReference type="Pfam" id="PF04024"/>
    </source>
</evidence>
<sequence length="80" mass="8918">MASVFDSIRSSGFRRGPERLLAGICGGLAAKLRINVWIVRILTLLLFALPVLGWGVYLVIWVLTPNQSGSIPLERWLGRR</sequence>
<feature type="transmembrane region" description="Helical" evidence="1">
    <location>
        <begin position="41"/>
        <end position="63"/>
    </location>
</feature>
<evidence type="ECO:0000313" key="3">
    <source>
        <dbReference type="EMBL" id="GAA1418865.1"/>
    </source>
</evidence>
<accession>A0ABN1YNR0</accession>
<dbReference type="InterPro" id="IPR007168">
    <property type="entry name" value="Phageshock_PspC_N"/>
</dbReference>
<evidence type="ECO:0000256" key="1">
    <source>
        <dbReference type="SAM" id="Phobius"/>
    </source>
</evidence>
<feature type="domain" description="Phage shock protein PspC N-terminal" evidence="2">
    <location>
        <begin position="14"/>
        <end position="66"/>
    </location>
</feature>
<comment type="caution">
    <text evidence="3">The sequence shown here is derived from an EMBL/GenBank/DDBJ whole genome shotgun (WGS) entry which is preliminary data.</text>
</comment>
<proteinExistence type="predicted"/>